<feature type="transmembrane region" description="Helical" evidence="7">
    <location>
        <begin position="233"/>
        <end position="253"/>
    </location>
</feature>
<name>A0A1M5R0R9_9BURK</name>
<protein>
    <submittedName>
        <fullName evidence="9">Peptide/nickel transport system permease protein</fullName>
    </submittedName>
</protein>
<dbReference type="PANTHER" id="PTHR43386:SF6">
    <property type="entry name" value="ABC TRANSPORTER PERMEASE PROTEIN"/>
    <property type="match status" value="1"/>
</dbReference>
<evidence type="ECO:0000256" key="2">
    <source>
        <dbReference type="ARBA" id="ARBA00022448"/>
    </source>
</evidence>
<keyword evidence="3" id="KW-1003">Cell membrane</keyword>
<dbReference type="InterPro" id="IPR000515">
    <property type="entry name" value="MetI-like"/>
</dbReference>
<proteinExistence type="inferred from homology"/>
<feature type="transmembrane region" description="Helical" evidence="7">
    <location>
        <begin position="28"/>
        <end position="54"/>
    </location>
</feature>
<dbReference type="InterPro" id="IPR035906">
    <property type="entry name" value="MetI-like_sf"/>
</dbReference>
<evidence type="ECO:0000256" key="7">
    <source>
        <dbReference type="RuleBase" id="RU363032"/>
    </source>
</evidence>
<dbReference type="AlphaFoldDB" id="A0A1M5R0R9"/>
<evidence type="ECO:0000313" key="9">
    <source>
        <dbReference type="EMBL" id="SHH19741.1"/>
    </source>
</evidence>
<comment type="similarity">
    <text evidence="7">Belongs to the binding-protein-dependent transport system permease family.</text>
</comment>
<dbReference type="InterPro" id="IPR050366">
    <property type="entry name" value="BP-dependent_transpt_permease"/>
</dbReference>
<feature type="transmembrane region" description="Helical" evidence="7">
    <location>
        <begin position="112"/>
        <end position="136"/>
    </location>
</feature>
<feature type="domain" description="ABC transmembrane type-1" evidence="8">
    <location>
        <begin position="112"/>
        <end position="296"/>
    </location>
</feature>
<dbReference type="CDD" id="cd06261">
    <property type="entry name" value="TM_PBP2"/>
    <property type="match status" value="1"/>
</dbReference>
<dbReference type="Pfam" id="PF00528">
    <property type="entry name" value="BPD_transp_1"/>
    <property type="match status" value="1"/>
</dbReference>
<dbReference type="Gene3D" id="1.10.3720.10">
    <property type="entry name" value="MetI-like"/>
    <property type="match status" value="1"/>
</dbReference>
<gene>
    <name evidence="9" type="ORF">SAMN04488135_102435</name>
</gene>
<dbReference type="PANTHER" id="PTHR43386">
    <property type="entry name" value="OLIGOPEPTIDE TRANSPORT SYSTEM PERMEASE PROTEIN APPC"/>
    <property type="match status" value="1"/>
</dbReference>
<organism evidence="9 10">
    <name type="scientific">Pollutimonas bauzanensis</name>
    <dbReference type="NCBI Taxonomy" id="658167"/>
    <lineage>
        <taxon>Bacteria</taxon>
        <taxon>Pseudomonadati</taxon>
        <taxon>Pseudomonadota</taxon>
        <taxon>Betaproteobacteria</taxon>
        <taxon>Burkholderiales</taxon>
        <taxon>Alcaligenaceae</taxon>
        <taxon>Pollutimonas</taxon>
    </lineage>
</organism>
<dbReference type="GO" id="GO:0005886">
    <property type="term" value="C:plasma membrane"/>
    <property type="evidence" value="ECO:0007669"/>
    <property type="project" value="UniProtKB-SubCell"/>
</dbReference>
<keyword evidence="5 7" id="KW-1133">Transmembrane helix</keyword>
<dbReference type="GO" id="GO:0055085">
    <property type="term" value="P:transmembrane transport"/>
    <property type="evidence" value="ECO:0007669"/>
    <property type="project" value="InterPro"/>
</dbReference>
<accession>A0A1M5R0R9</accession>
<dbReference type="STRING" id="658167.SAMN04488135_102435"/>
<evidence type="ECO:0000313" key="10">
    <source>
        <dbReference type="Proteomes" id="UP000184226"/>
    </source>
</evidence>
<dbReference type="SUPFAM" id="SSF161098">
    <property type="entry name" value="MetI-like"/>
    <property type="match status" value="1"/>
</dbReference>
<keyword evidence="4 7" id="KW-0812">Transmembrane</keyword>
<keyword evidence="2 7" id="KW-0813">Transport</keyword>
<evidence type="ECO:0000256" key="1">
    <source>
        <dbReference type="ARBA" id="ARBA00004651"/>
    </source>
</evidence>
<evidence type="ECO:0000259" key="8">
    <source>
        <dbReference type="PROSITE" id="PS50928"/>
    </source>
</evidence>
<evidence type="ECO:0000256" key="3">
    <source>
        <dbReference type="ARBA" id="ARBA00022475"/>
    </source>
</evidence>
<comment type="subcellular location">
    <subcellularLocation>
        <location evidence="1 7">Cell membrane</location>
        <topology evidence="1 7">Multi-pass membrane protein</topology>
    </subcellularLocation>
</comment>
<evidence type="ECO:0000256" key="5">
    <source>
        <dbReference type="ARBA" id="ARBA00022989"/>
    </source>
</evidence>
<sequence length="311" mass="33395">MNSIENIAMDAPAPPEKKSARPSALRKLLYMPSVAIGALILVLVTLIGLAAPFLHTMDPAEINPSERNKPPGYESTIRLDDGGESSFVNWMGTDSLGRDVYSRVLYGSRVSLIIGASVAAASVAAGLVLGLLAGFFRLLDNVIMRIMDGLMAIPSILLALSLVSLLSAGLSTVIFAIAITELPRVVRLVRSVVLSVREEPYVEAAISVGTPTYLLIFRHVVPNTISPLVVQATYIVAHAMLIEATLSFLGVGIPAEIPTWGNIMAEGRALFRIFPHNILYPGIFLALTVLAVNMFGDGLRDALDPRIKKRI</sequence>
<dbReference type="Proteomes" id="UP000184226">
    <property type="component" value="Unassembled WGS sequence"/>
</dbReference>
<evidence type="ECO:0000256" key="4">
    <source>
        <dbReference type="ARBA" id="ARBA00022692"/>
    </source>
</evidence>
<evidence type="ECO:0000256" key="6">
    <source>
        <dbReference type="ARBA" id="ARBA00023136"/>
    </source>
</evidence>
<feature type="transmembrane region" description="Helical" evidence="7">
    <location>
        <begin position="273"/>
        <end position="296"/>
    </location>
</feature>
<keyword evidence="10" id="KW-1185">Reference proteome</keyword>
<reference evidence="9 10" key="1">
    <citation type="submission" date="2016-11" db="EMBL/GenBank/DDBJ databases">
        <authorList>
            <person name="Jaros S."/>
            <person name="Januszkiewicz K."/>
            <person name="Wedrychowicz H."/>
        </authorList>
    </citation>
    <scope>NUCLEOTIDE SEQUENCE [LARGE SCALE GENOMIC DNA]</scope>
    <source>
        <strain evidence="9 10">CGMCC 1.10190</strain>
    </source>
</reference>
<dbReference type="EMBL" id="FQXE01000002">
    <property type="protein sequence ID" value="SHH19741.1"/>
    <property type="molecule type" value="Genomic_DNA"/>
</dbReference>
<feature type="transmembrane region" description="Helical" evidence="7">
    <location>
        <begin position="156"/>
        <end position="180"/>
    </location>
</feature>
<dbReference type="PROSITE" id="PS50928">
    <property type="entry name" value="ABC_TM1"/>
    <property type="match status" value="1"/>
</dbReference>
<keyword evidence="6 7" id="KW-0472">Membrane</keyword>